<comment type="caution">
    <text evidence="1">The sequence shown here is derived from an EMBL/GenBank/DDBJ whole genome shotgun (WGS) entry which is preliminary data.</text>
</comment>
<dbReference type="Proteomes" id="UP000257109">
    <property type="component" value="Unassembled WGS sequence"/>
</dbReference>
<feature type="non-terminal residue" evidence="1">
    <location>
        <position position="160"/>
    </location>
</feature>
<proteinExistence type="predicted"/>
<accession>A0A371HPR2</accession>
<name>A0A371HPR2_MUCPR</name>
<evidence type="ECO:0000313" key="2">
    <source>
        <dbReference type="Proteomes" id="UP000257109"/>
    </source>
</evidence>
<sequence length="160" mass="17452">MAICLAIKPSNSANQVIELPHPVPDVAISFYSLPNSDLGGWCITCKSTTGFCVYLGGLLIPCLPGQGITMVAPTVPTVMVLCDNMSAIQMATNPTSNERSKHIHIDCNFIRHHVFTSFQIGPLAYTTAISRHLHQGIGSFLFLWPVVQVGCSQHFFPNLR</sequence>
<dbReference type="EMBL" id="QJKJ01002013">
    <property type="protein sequence ID" value="RDY04786.1"/>
    <property type="molecule type" value="Genomic_DNA"/>
</dbReference>
<dbReference type="CDD" id="cd09272">
    <property type="entry name" value="RNase_HI_RT_Ty1"/>
    <property type="match status" value="1"/>
</dbReference>
<evidence type="ECO:0000313" key="1">
    <source>
        <dbReference type="EMBL" id="RDY04786.1"/>
    </source>
</evidence>
<keyword evidence="2" id="KW-1185">Reference proteome</keyword>
<protein>
    <submittedName>
        <fullName evidence="1">Uncharacterized protein</fullName>
    </submittedName>
</protein>
<organism evidence="1 2">
    <name type="scientific">Mucuna pruriens</name>
    <name type="common">Velvet bean</name>
    <name type="synonym">Dolichos pruriens</name>
    <dbReference type="NCBI Taxonomy" id="157652"/>
    <lineage>
        <taxon>Eukaryota</taxon>
        <taxon>Viridiplantae</taxon>
        <taxon>Streptophyta</taxon>
        <taxon>Embryophyta</taxon>
        <taxon>Tracheophyta</taxon>
        <taxon>Spermatophyta</taxon>
        <taxon>Magnoliopsida</taxon>
        <taxon>eudicotyledons</taxon>
        <taxon>Gunneridae</taxon>
        <taxon>Pentapetalae</taxon>
        <taxon>rosids</taxon>
        <taxon>fabids</taxon>
        <taxon>Fabales</taxon>
        <taxon>Fabaceae</taxon>
        <taxon>Papilionoideae</taxon>
        <taxon>50 kb inversion clade</taxon>
        <taxon>NPAAA clade</taxon>
        <taxon>indigoferoid/millettioid clade</taxon>
        <taxon>Phaseoleae</taxon>
        <taxon>Mucuna</taxon>
    </lineage>
</organism>
<feature type="non-terminal residue" evidence="1">
    <location>
        <position position="1"/>
    </location>
</feature>
<dbReference type="AlphaFoldDB" id="A0A371HPR2"/>
<reference evidence="1" key="1">
    <citation type="submission" date="2018-05" db="EMBL/GenBank/DDBJ databases">
        <title>Draft genome of Mucuna pruriens seed.</title>
        <authorList>
            <person name="Nnadi N.E."/>
            <person name="Vos R."/>
            <person name="Hasami M.H."/>
            <person name="Devisetty U.K."/>
            <person name="Aguiy J.C."/>
        </authorList>
    </citation>
    <scope>NUCLEOTIDE SEQUENCE [LARGE SCALE GENOMIC DNA]</scope>
    <source>
        <strain evidence="1">JCA_2017</strain>
    </source>
</reference>
<gene>
    <name evidence="1" type="ORF">CR513_11458</name>
</gene>